<evidence type="ECO:0000313" key="2">
    <source>
        <dbReference type="Proteomes" id="UP000635142"/>
    </source>
</evidence>
<dbReference type="EMBL" id="JACTAG010000007">
    <property type="protein sequence ID" value="MBD3666300.1"/>
    <property type="molecule type" value="Genomic_DNA"/>
</dbReference>
<dbReference type="AlphaFoldDB" id="A0A927D6T8"/>
<sequence>MSFTPQLAERRFGYGLSPYLPAPSGIEQMLDHVQGADPMKARFAIDDYWYIQDRMMAFNRFVRHARENKGSAEGEASHAKARETARQVTFSHARWFAQTQLRRIHTVNGFRERLVAFWADHFTAKGKQGVLRRANPLYVEEAVRPHITGSFADLLWSCVHHPLMLQYLDQESSVGPNSTLSRRNPGKHGLNENLAREVLELHTLGVGGPYGQDDVRALAGLMAGLSRGRDFGFAYRAGMAEPGPQTILGIEYGSEKSVARIEAAIRDLATHPVTAAHIARKLAVHFVADTPPPALVDELRETFLLSGGNLMAVYEALLRHPRAWDLPATNIRPPGEFVSAALRALAVTPEEFAALDFQQIRRYFFSPFTVMGQQWLEPKGPDGFEEKDSAWVTPQGIAGRMEWAMQMPRKIKVELPDPRSFAEQALGHLVPPRVAFAASAAESRAEAVGLVLMSPAFQRR</sequence>
<organism evidence="1 2">
    <name type="scientific">Sulfitobacter aestuariivivens</name>
    <dbReference type="NCBI Taxonomy" id="2766981"/>
    <lineage>
        <taxon>Bacteria</taxon>
        <taxon>Pseudomonadati</taxon>
        <taxon>Pseudomonadota</taxon>
        <taxon>Alphaproteobacteria</taxon>
        <taxon>Rhodobacterales</taxon>
        <taxon>Roseobacteraceae</taxon>
        <taxon>Sulfitobacter</taxon>
    </lineage>
</organism>
<dbReference type="RefSeq" id="WP_191077329.1">
    <property type="nucleotide sequence ID" value="NZ_JACTAG010000007.1"/>
</dbReference>
<dbReference type="Proteomes" id="UP000635142">
    <property type="component" value="Unassembled WGS sequence"/>
</dbReference>
<dbReference type="InterPro" id="IPR014917">
    <property type="entry name" value="DUF1800"/>
</dbReference>
<proteinExistence type="predicted"/>
<dbReference type="Pfam" id="PF08811">
    <property type="entry name" value="DUF1800"/>
    <property type="match status" value="1"/>
</dbReference>
<gene>
    <name evidence="1" type="ORF">H9Q16_20445</name>
</gene>
<protein>
    <submittedName>
        <fullName evidence="1">DUF1800 domain-containing protein</fullName>
    </submittedName>
</protein>
<evidence type="ECO:0000313" key="1">
    <source>
        <dbReference type="EMBL" id="MBD3666300.1"/>
    </source>
</evidence>
<name>A0A927D6T8_9RHOB</name>
<keyword evidence="2" id="KW-1185">Reference proteome</keyword>
<reference evidence="1" key="1">
    <citation type="submission" date="2020-08" db="EMBL/GenBank/DDBJ databases">
        <title>Sulfitobacter aestuariivivens sp. nov., isolated from a tidal flat.</title>
        <authorList>
            <person name="Park S."/>
            <person name="Yoon J.-H."/>
        </authorList>
    </citation>
    <scope>NUCLEOTIDE SEQUENCE</scope>
    <source>
        <strain evidence="1">TSTF-M16</strain>
    </source>
</reference>
<accession>A0A927D6T8</accession>
<comment type="caution">
    <text evidence="1">The sequence shown here is derived from an EMBL/GenBank/DDBJ whole genome shotgun (WGS) entry which is preliminary data.</text>
</comment>